<dbReference type="GO" id="GO:0070006">
    <property type="term" value="F:metalloaminopeptidase activity"/>
    <property type="evidence" value="ECO:0007669"/>
    <property type="project" value="TreeGrafter"/>
</dbReference>
<accession>A0A5J4U6M7</accession>
<organism evidence="3 4">
    <name type="scientific">Streblomastix strix</name>
    <dbReference type="NCBI Taxonomy" id="222440"/>
    <lineage>
        <taxon>Eukaryota</taxon>
        <taxon>Metamonada</taxon>
        <taxon>Preaxostyla</taxon>
        <taxon>Oxymonadida</taxon>
        <taxon>Streblomastigidae</taxon>
        <taxon>Streblomastix</taxon>
    </lineage>
</organism>
<dbReference type="OrthoDB" id="10031169at2759"/>
<evidence type="ECO:0000313" key="4">
    <source>
        <dbReference type="Proteomes" id="UP000324800"/>
    </source>
</evidence>
<dbReference type="Proteomes" id="UP000324800">
    <property type="component" value="Unassembled WGS sequence"/>
</dbReference>
<dbReference type="InterPro" id="IPR050344">
    <property type="entry name" value="Peptidase_M1_aminopeptidases"/>
</dbReference>
<dbReference type="PANTHER" id="PTHR11533:SF174">
    <property type="entry name" value="PUROMYCIN-SENSITIVE AMINOPEPTIDASE-RELATED"/>
    <property type="match status" value="1"/>
</dbReference>
<dbReference type="GO" id="GO:0016020">
    <property type="term" value="C:membrane"/>
    <property type="evidence" value="ECO:0007669"/>
    <property type="project" value="TreeGrafter"/>
</dbReference>
<evidence type="ECO:0000259" key="2">
    <source>
        <dbReference type="Pfam" id="PF11838"/>
    </source>
</evidence>
<evidence type="ECO:0000256" key="1">
    <source>
        <dbReference type="ARBA" id="ARBA00010136"/>
    </source>
</evidence>
<name>A0A5J4U6M7_9EUKA</name>
<evidence type="ECO:0000313" key="3">
    <source>
        <dbReference type="EMBL" id="KAA6365978.1"/>
    </source>
</evidence>
<dbReference type="GO" id="GO:0042277">
    <property type="term" value="F:peptide binding"/>
    <property type="evidence" value="ECO:0007669"/>
    <property type="project" value="TreeGrafter"/>
</dbReference>
<dbReference type="PANTHER" id="PTHR11533">
    <property type="entry name" value="PROTEASE M1 ZINC METALLOPROTEASE"/>
    <property type="match status" value="1"/>
</dbReference>
<dbReference type="Pfam" id="PF11838">
    <property type="entry name" value="ERAP1_C"/>
    <property type="match status" value="1"/>
</dbReference>
<dbReference type="EMBL" id="SNRW01019865">
    <property type="protein sequence ID" value="KAA6365978.1"/>
    <property type="molecule type" value="Genomic_DNA"/>
</dbReference>
<proteinExistence type="inferred from homology"/>
<dbReference type="Gene3D" id="2.60.40.1910">
    <property type="match status" value="1"/>
</dbReference>
<gene>
    <name evidence="3" type="ORF">EZS28_038495</name>
</gene>
<dbReference type="GO" id="GO:0008270">
    <property type="term" value="F:zinc ion binding"/>
    <property type="evidence" value="ECO:0007669"/>
    <property type="project" value="TreeGrafter"/>
</dbReference>
<dbReference type="GO" id="GO:0005737">
    <property type="term" value="C:cytoplasm"/>
    <property type="evidence" value="ECO:0007669"/>
    <property type="project" value="TreeGrafter"/>
</dbReference>
<comment type="caution">
    <text evidence="3">The sequence shown here is derived from an EMBL/GenBank/DDBJ whole genome shotgun (WGS) entry which is preliminary data.</text>
</comment>
<dbReference type="GO" id="GO:0005615">
    <property type="term" value="C:extracellular space"/>
    <property type="evidence" value="ECO:0007669"/>
    <property type="project" value="TreeGrafter"/>
</dbReference>
<protein>
    <recommendedName>
        <fullName evidence="2">ERAP1-like C-terminal domain-containing protein</fullName>
    </recommendedName>
</protein>
<feature type="non-terminal residue" evidence="3">
    <location>
        <position position="1"/>
    </location>
</feature>
<feature type="domain" description="ERAP1-like C-terminal" evidence="2">
    <location>
        <begin position="104"/>
        <end position="209"/>
    </location>
</feature>
<dbReference type="InterPro" id="IPR024571">
    <property type="entry name" value="ERAP1-like_C_dom"/>
</dbReference>
<dbReference type="GO" id="GO:0043171">
    <property type="term" value="P:peptide catabolic process"/>
    <property type="evidence" value="ECO:0007669"/>
    <property type="project" value="TreeGrafter"/>
</dbReference>
<dbReference type="Gene3D" id="1.25.50.20">
    <property type="match status" value="1"/>
</dbReference>
<reference evidence="3 4" key="1">
    <citation type="submission" date="2019-03" db="EMBL/GenBank/DDBJ databases">
        <title>Single cell metagenomics reveals metabolic interactions within the superorganism composed of flagellate Streblomastix strix and complex community of Bacteroidetes bacteria on its surface.</title>
        <authorList>
            <person name="Treitli S.C."/>
            <person name="Kolisko M."/>
            <person name="Husnik F."/>
            <person name="Keeling P."/>
            <person name="Hampl V."/>
        </authorList>
    </citation>
    <scope>NUCLEOTIDE SEQUENCE [LARGE SCALE GENOMIC DNA]</scope>
    <source>
        <strain evidence="3">ST1C</strain>
    </source>
</reference>
<comment type="similarity">
    <text evidence="1">Belongs to the peptidase M1 family.</text>
</comment>
<sequence>KQAGFPLVSVKEIKSEKKEDINNENERVFELTQQRFSKRALENITGIQKEEILNEEDQRIWIIPIQAYILWEGQKVPDKLIFDMKDRKAVMKIKPPSPGSKLIWIKLNANQTGFYRVNYDKSLIDALAVELSHNAKDSSGKLIPTALLTTADRMGIQNDIAALSSISYGQVISFTKYLEFIRTGYSHENCFETWCDIMRNIRTPVRIFIEGMVAEYKIDKHEEQEIKVDKSENEKKSEQESEIKAFLKKYNKWMIQFVSDKASELGAETKGESESSNDVELRSLLQGALLGAGDEETSKRYLEKFDSILPIIQDCHRLLLIKHIKQSEERKLGLLKEVNEKEKEQSVDENDKIQFELRKEVDERLAIAVSSIPANERSLCFTAACKSENNKSEGIDALSKEIKKRMNNEYISIYPTNWNLIEAERRTALFAIYHCTSQKLLPNDRTSALTGFLRFNSSVMFESSLKLLEEPDTEISIKKMDLHHAAFLLSSMSSISGAKQMWTWLIQENGTDKETGKKKRDVFESLRQRLGGMLVSFFIEYATMNLVILKDDVDLQKRTAEFFEENVGSIPPYTLKKCKESVQENTEQYTRQSSNFKEWVQKIE</sequence>
<dbReference type="AlphaFoldDB" id="A0A5J4U6M7"/>